<comment type="caution">
    <text evidence="4">The sequence shown here is derived from an EMBL/GenBank/DDBJ whole genome shotgun (WGS) entry which is preliminary data.</text>
</comment>
<feature type="domain" description="TERF2-interacting telomeric protein 1 Myb" evidence="3">
    <location>
        <begin position="6"/>
        <end position="57"/>
    </location>
</feature>
<feature type="region of interest" description="Disordered" evidence="2">
    <location>
        <begin position="761"/>
        <end position="822"/>
    </location>
</feature>
<feature type="compositionally biased region" description="Polar residues" evidence="2">
    <location>
        <begin position="1053"/>
        <end position="1066"/>
    </location>
</feature>
<feature type="compositionally biased region" description="Basic and acidic residues" evidence="2">
    <location>
        <begin position="574"/>
        <end position="586"/>
    </location>
</feature>
<protein>
    <recommendedName>
        <fullName evidence="3">TERF2-interacting telomeric protein 1 Myb domain-containing protein</fullName>
    </recommendedName>
</protein>
<name>A0AAV1KS49_9NEOP</name>
<feature type="region of interest" description="Disordered" evidence="2">
    <location>
        <begin position="640"/>
        <end position="687"/>
    </location>
</feature>
<feature type="compositionally biased region" description="Polar residues" evidence="2">
    <location>
        <begin position="563"/>
        <end position="573"/>
    </location>
</feature>
<feature type="compositionally biased region" description="Polar residues" evidence="2">
    <location>
        <begin position="1139"/>
        <end position="1148"/>
    </location>
</feature>
<dbReference type="SUPFAM" id="SSF46689">
    <property type="entry name" value="Homeodomain-like"/>
    <property type="match status" value="1"/>
</dbReference>
<feature type="region of interest" description="Disordered" evidence="2">
    <location>
        <begin position="203"/>
        <end position="275"/>
    </location>
</feature>
<sequence length="1712" mass="194376">MSGKAYTMKEMKAIVDYLTERRAYGEIRGRKMWMEFENSKFTDRTWQSLKETFLKRILPDIHNPYYQLSLTQISSFRAGYDVESKLGNKLEIRNVNEESNTKVDKPLNTETPSTSNKEENKKGEETINSKTVAHHRSSAETIVIDPCYETAEDIQRDLESPKQEKENEKEKDDKSPAKSLRDFITYSEPLTPMLQEVIEDFATDEEREGSDTETRMEIAEDVNTDKNPKNSNGHISDVRVEISSEADDMSTNEDMQNEPQEVDKKQPAKEVSNKNIKELEESVKISNSKTDISAQEVIEIEDTDNCEIQNNKNETTGKHVLDNKENKNSKEIVPNNNDPGNVANNTSEDNVERVIKNNEERAITSQMTCSQNDSSTTVDTLLPNNQEELNIESVATVSDSVKKTISKESQPKKLTLNKNSDKYPKKRANSQEPTVSKKKRQVINESSKKISVSDTDAAIKQNAKLKTDKAMLVASHKQKVNMLQRSSRENQKVYSLKEDVKDLQRVTEEKIDENCKEETNKSKDQEIHVDNSKTDVINSSVENPCLKSVSLYDEQFTSMKYSESSDAATTNKNIHQDSKGDNKNSSDDVIALKSNSETDNNEIRKKKKGTPVGHVVPKSEREKALANVFGFSSGAVASSRKRRFSYQNRSTRRQSHTKISSESSEWTSETDSEFISPPRGRRNRHTKKYLKPKSARILSLEEEGGLFVMYGKKIYPVVKDGKIVKNYVTYSPERDSEDEQESYWKLKYIEEKKRTSKLTKLLSHTTDDDPQSNEKGVTSDATKPSPPKKPKLITDESESKEKKSGQEVVLKEHSDIPHPASPIDKTLKIKIVRQNEEVQLEGHWSQIHPVLDHVVQIFHKEVESRTSVRSTPQPEQRKSVSSGISTPLIAVPIDPEVHEKVNKLETEIFQEIEARDKQEKQSEELPKPVQESKVTKRRGRPRKSISQSRAQSPEKKPNVPMPSPKLQIEENAEKLPPAKIENETGASLTRRTRTPKKVLHESTERNDNNVINTRNKKTKEVSVVEAVEDETDVRYKFPSPPPSEKKTYRKSGANKTPKQQKSINSYTREKVGIFSSPINESINSVESSQGYQDSDISPYNICLRKKKKVSITSLYKRKNYQTRQSIRRRTQLKLDEMSDQSSNSCPDFSFKSTSLQKSSLNTDVYRSESYQLLMPTVRNSFKHLAKIDEINLDDKIDSGTVLQEPNIEIGIDDQFNSMGNTNKTELGLGGNTDIENSSNVSLPPSPVLSIVENISISKNALSSIEELTENESSNRYQKKEYICKDYNFTDIDVTMPLMEQDCGLQTYKHSLPEPKYDCNANKSPSMTDSIINKICTVNIGDNFTLSDTITQKIRNLILESAKKLTKKFQGVVVVDNNDNKMDVDAKEIKTTYKGRSKKRCSTPRKRKGTKRVTSKKPEYETFVEEEHVETCSQGGRKSCPPFIPMPSAIEYMIRDEHITTDTKLPNSKGRKKKDNIIKVKILRPRTKCDARKTNIEQTTLNMCDKSHTDSGINDTESSIVFQDYNDIDLIHNHSETCLQANECVGDSVEFIESRTKSVISLDSNSVQSVEMEFDDKLNTECPQNMPCELFINNTRNTCISKANEIISSKDLRSNVSTTYHTPLNSEGSPTSLMTEDLSDDLPVERSRPSKWYLFSEDETTNTNFALQKFSNSDVSYGSNLNQLFPITCAVPDLSTISEMSKENDTKPIVDLD</sequence>
<feature type="region of interest" description="Disordered" evidence="2">
    <location>
        <begin position="514"/>
        <end position="535"/>
    </location>
</feature>
<feature type="compositionally biased region" description="Basic and acidic residues" evidence="2">
    <location>
        <begin position="514"/>
        <end position="533"/>
    </location>
</feature>
<feature type="region of interest" description="Disordered" evidence="2">
    <location>
        <begin position="1129"/>
        <end position="1148"/>
    </location>
</feature>
<reference evidence="4 5" key="1">
    <citation type="submission" date="2023-11" db="EMBL/GenBank/DDBJ databases">
        <authorList>
            <person name="Hedman E."/>
            <person name="Englund M."/>
            <person name="Stromberg M."/>
            <person name="Nyberg Akerstrom W."/>
            <person name="Nylinder S."/>
            <person name="Jareborg N."/>
            <person name="Kallberg Y."/>
            <person name="Kronander E."/>
        </authorList>
    </citation>
    <scope>NUCLEOTIDE SEQUENCE [LARGE SCALE GENOMIC DNA]</scope>
</reference>
<dbReference type="Proteomes" id="UP001314205">
    <property type="component" value="Unassembled WGS sequence"/>
</dbReference>
<feature type="compositionally biased region" description="Basic and acidic residues" evidence="2">
    <location>
        <begin position="97"/>
        <end position="107"/>
    </location>
</feature>
<feature type="compositionally biased region" description="Basic and acidic residues" evidence="2">
    <location>
        <begin position="116"/>
        <end position="127"/>
    </location>
</feature>
<organism evidence="4 5">
    <name type="scientific">Parnassius mnemosyne</name>
    <name type="common">clouded apollo</name>
    <dbReference type="NCBI Taxonomy" id="213953"/>
    <lineage>
        <taxon>Eukaryota</taxon>
        <taxon>Metazoa</taxon>
        <taxon>Ecdysozoa</taxon>
        <taxon>Arthropoda</taxon>
        <taxon>Hexapoda</taxon>
        <taxon>Insecta</taxon>
        <taxon>Pterygota</taxon>
        <taxon>Neoptera</taxon>
        <taxon>Endopterygota</taxon>
        <taxon>Lepidoptera</taxon>
        <taxon>Glossata</taxon>
        <taxon>Ditrysia</taxon>
        <taxon>Papilionoidea</taxon>
        <taxon>Papilionidae</taxon>
        <taxon>Parnassiinae</taxon>
        <taxon>Parnassini</taxon>
        <taxon>Parnassius</taxon>
        <taxon>Driopa</taxon>
    </lineage>
</organism>
<feature type="compositionally biased region" description="Low complexity" evidence="2">
    <location>
        <begin position="333"/>
        <end position="345"/>
    </location>
</feature>
<feature type="compositionally biased region" description="Low complexity" evidence="2">
    <location>
        <begin position="660"/>
        <end position="669"/>
    </location>
</feature>
<dbReference type="Gene3D" id="1.10.10.60">
    <property type="entry name" value="Homeodomain-like"/>
    <property type="match status" value="1"/>
</dbReference>
<dbReference type="InterPro" id="IPR009057">
    <property type="entry name" value="Homeodomain-like_sf"/>
</dbReference>
<dbReference type="Pfam" id="PF08914">
    <property type="entry name" value="Myb_Rap1"/>
    <property type="match status" value="1"/>
</dbReference>
<feature type="compositionally biased region" description="Polar residues" evidence="2">
    <location>
        <begin position="867"/>
        <end position="883"/>
    </location>
</feature>
<dbReference type="InterPro" id="IPR015010">
    <property type="entry name" value="TERF2IP_Myb"/>
</dbReference>
<feature type="compositionally biased region" description="Basic residues" evidence="2">
    <location>
        <begin position="640"/>
        <end position="656"/>
    </location>
</feature>
<feature type="region of interest" description="Disordered" evidence="2">
    <location>
        <begin position="308"/>
        <end position="350"/>
    </location>
</feature>
<feature type="region of interest" description="Disordered" evidence="2">
    <location>
        <begin position="1394"/>
        <end position="1416"/>
    </location>
</feature>
<evidence type="ECO:0000313" key="5">
    <source>
        <dbReference type="Proteomes" id="UP001314205"/>
    </source>
</evidence>
<feature type="compositionally biased region" description="Basic residues" evidence="2">
    <location>
        <begin position="1394"/>
        <end position="1414"/>
    </location>
</feature>
<evidence type="ECO:0000256" key="1">
    <source>
        <dbReference type="ARBA" id="ARBA00004123"/>
    </source>
</evidence>
<feature type="compositionally biased region" description="Basic and acidic residues" evidence="2">
    <location>
        <begin position="209"/>
        <end position="228"/>
    </location>
</feature>
<evidence type="ECO:0000259" key="3">
    <source>
        <dbReference type="Pfam" id="PF08914"/>
    </source>
</evidence>
<accession>A0AAV1KS49</accession>
<feature type="compositionally biased region" description="Basic and acidic residues" evidence="2">
    <location>
        <begin position="914"/>
        <end position="926"/>
    </location>
</feature>
<dbReference type="EMBL" id="CAVLGL010000068">
    <property type="protein sequence ID" value="CAK1584694.1"/>
    <property type="molecule type" value="Genomic_DNA"/>
</dbReference>
<feature type="region of interest" description="Disordered" evidence="2">
    <location>
        <begin position="1034"/>
        <end position="1069"/>
    </location>
</feature>
<gene>
    <name evidence="4" type="ORF">PARMNEM_LOCUS5881</name>
</gene>
<feature type="compositionally biased region" description="Basic and acidic residues" evidence="2">
    <location>
        <begin position="792"/>
        <end position="816"/>
    </location>
</feature>
<evidence type="ECO:0000313" key="4">
    <source>
        <dbReference type="EMBL" id="CAK1584694.1"/>
    </source>
</evidence>
<feature type="compositionally biased region" description="Basic and acidic residues" evidence="2">
    <location>
        <begin position="153"/>
        <end position="180"/>
    </location>
</feature>
<feature type="region of interest" description="Disordered" evidence="2">
    <location>
        <begin position="563"/>
        <end position="619"/>
    </location>
</feature>
<feature type="compositionally biased region" description="Polar residues" evidence="2">
    <location>
        <begin position="773"/>
        <end position="782"/>
    </location>
</feature>
<feature type="region of interest" description="Disordered" evidence="2">
    <location>
        <begin position="97"/>
        <end position="180"/>
    </location>
</feature>
<feature type="region of interest" description="Disordered" evidence="2">
    <location>
        <begin position="914"/>
        <end position="1010"/>
    </location>
</feature>
<comment type="subcellular location">
    <subcellularLocation>
        <location evidence="1">Nucleus</location>
    </subcellularLocation>
</comment>
<evidence type="ECO:0000256" key="2">
    <source>
        <dbReference type="SAM" id="MobiDB-lite"/>
    </source>
</evidence>
<feature type="compositionally biased region" description="Basic and acidic residues" evidence="2">
    <location>
        <begin position="998"/>
        <end position="1007"/>
    </location>
</feature>
<dbReference type="GO" id="GO:0005634">
    <property type="term" value="C:nucleus"/>
    <property type="evidence" value="ECO:0007669"/>
    <property type="project" value="UniProtKB-SubCell"/>
</dbReference>
<feature type="region of interest" description="Disordered" evidence="2">
    <location>
        <begin position="411"/>
        <end position="449"/>
    </location>
</feature>
<keyword evidence="5" id="KW-1185">Reference proteome</keyword>
<feature type="compositionally biased region" description="Basic and acidic residues" evidence="2">
    <location>
        <begin position="315"/>
        <end position="330"/>
    </location>
</feature>
<feature type="compositionally biased region" description="Basic and acidic residues" evidence="2">
    <location>
        <begin position="261"/>
        <end position="275"/>
    </location>
</feature>
<proteinExistence type="predicted"/>
<feature type="region of interest" description="Disordered" evidence="2">
    <location>
        <begin position="863"/>
        <end position="883"/>
    </location>
</feature>